<protein>
    <recommendedName>
        <fullName evidence="2">Microcin J25-processing protein McjB C-terminal domain-containing protein</fullName>
    </recommendedName>
</protein>
<dbReference type="InterPro" id="IPR053521">
    <property type="entry name" value="McjB-like"/>
</dbReference>
<reference evidence="3 4" key="1">
    <citation type="submission" date="2017-06" db="EMBL/GenBank/DDBJ databases">
        <title>Complete Genome Sequence of the Soil Carbazole-Degrading Bacterium Nocardioides aromaticivorans IC177.</title>
        <authorList>
            <person name="Vejarano F."/>
            <person name="Suzuki-Minakuchi C."/>
            <person name="Ohtsubo Y."/>
            <person name="Tsuda M."/>
            <person name="Okada K."/>
            <person name="Nojiri H."/>
        </authorList>
    </citation>
    <scope>NUCLEOTIDE SEQUENCE [LARGE SCALE GENOMIC DNA]</scope>
    <source>
        <strain evidence="3 4">IC177</strain>
    </source>
</reference>
<dbReference type="NCBIfam" id="NF033537">
    <property type="entry name" value="lasso_biosyn_B2"/>
    <property type="match status" value="1"/>
</dbReference>
<evidence type="ECO:0000313" key="4">
    <source>
        <dbReference type="Proteomes" id="UP000662818"/>
    </source>
</evidence>
<feature type="compositionally biased region" description="Polar residues" evidence="1">
    <location>
        <begin position="40"/>
        <end position="49"/>
    </location>
</feature>
<sequence length="242" mass="25352">MAPVPPGRGRNGRIGAGEEAEEKGKTSPNRGPGRALGAHSSVSEVNGDSPSLRFPSRGAAHEADLHPARARVPQPPGHPGHRARPRHHHRHRQLSAATRLAVAAAWVLLGTARLLTLALPSTVVRHLLGERRSPSATGPDPGRVPSPPGPSGTGRARQIGWVVRTAAARTPWTSDCFPQALTARVLLRAARVPHVVTFGVRRDDTGALKAHVRVAAGEVAVTGGSGSSWTGVGSHAWAPRRP</sequence>
<evidence type="ECO:0000259" key="2">
    <source>
        <dbReference type="Pfam" id="PF13471"/>
    </source>
</evidence>
<dbReference type="Proteomes" id="UP000662818">
    <property type="component" value="Chromosome"/>
</dbReference>
<organism evidence="3 4">
    <name type="scientific">Nocardioides aromaticivorans</name>
    <dbReference type="NCBI Taxonomy" id="200618"/>
    <lineage>
        <taxon>Bacteria</taxon>
        <taxon>Bacillati</taxon>
        <taxon>Actinomycetota</taxon>
        <taxon>Actinomycetes</taxon>
        <taxon>Propionibacteriales</taxon>
        <taxon>Nocardioidaceae</taxon>
        <taxon>Nocardioides</taxon>
    </lineage>
</organism>
<dbReference type="InterPro" id="IPR032708">
    <property type="entry name" value="McjB_C"/>
</dbReference>
<proteinExistence type="predicted"/>
<feature type="compositionally biased region" description="Basic residues" evidence="1">
    <location>
        <begin position="79"/>
        <end position="93"/>
    </location>
</feature>
<gene>
    <name evidence="3" type="ORF">CFH99_20445</name>
</gene>
<feature type="region of interest" description="Disordered" evidence="1">
    <location>
        <begin position="130"/>
        <end position="157"/>
    </location>
</feature>
<dbReference type="Pfam" id="PF13471">
    <property type="entry name" value="Transglut_core3"/>
    <property type="match status" value="1"/>
</dbReference>
<feature type="region of interest" description="Disordered" evidence="1">
    <location>
        <begin position="1"/>
        <end position="95"/>
    </location>
</feature>
<feature type="domain" description="Microcin J25-processing protein McjB C-terminal" evidence="2">
    <location>
        <begin position="143"/>
        <end position="224"/>
    </location>
</feature>
<name>A0ABX7PPR5_9ACTN</name>
<evidence type="ECO:0000256" key="1">
    <source>
        <dbReference type="SAM" id="MobiDB-lite"/>
    </source>
</evidence>
<feature type="region of interest" description="Disordered" evidence="1">
    <location>
        <begin position="222"/>
        <end position="242"/>
    </location>
</feature>
<evidence type="ECO:0000313" key="3">
    <source>
        <dbReference type="EMBL" id="QSR27996.1"/>
    </source>
</evidence>
<dbReference type="EMBL" id="CP022295">
    <property type="protein sequence ID" value="QSR27996.1"/>
    <property type="molecule type" value="Genomic_DNA"/>
</dbReference>
<keyword evidence="4" id="KW-1185">Reference proteome</keyword>
<accession>A0ABX7PPR5</accession>